<name>A0ABV8JMI1_9BACL</name>
<dbReference type="Gene3D" id="1.10.357.10">
    <property type="entry name" value="Tetracycline Repressor, domain 2"/>
    <property type="match status" value="1"/>
</dbReference>
<dbReference type="SUPFAM" id="SSF48498">
    <property type="entry name" value="Tetracyclin repressor-like, C-terminal domain"/>
    <property type="match status" value="1"/>
</dbReference>
<keyword evidence="3" id="KW-0804">Transcription</keyword>
<feature type="domain" description="HTH tetR-type" evidence="5">
    <location>
        <begin position="3"/>
        <end position="63"/>
    </location>
</feature>
<feature type="DNA-binding region" description="H-T-H motif" evidence="4">
    <location>
        <begin position="26"/>
        <end position="45"/>
    </location>
</feature>
<proteinExistence type="predicted"/>
<dbReference type="InterPro" id="IPR050109">
    <property type="entry name" value="HTH-type_TetR-like_transc_reg"/>
</dbReference>
<evidence type="ECO:0000256" key="3">
    <source>
        <dbReference type="ARBA" id="ARBA00023163"/>
    </source>
</evidence>
<evidence type="ECO:0000256" key="4">
    <source>
        <dbReference type="PROSITE-ProRule" id="PRU00335"/>
    </source>
</evidence>
<reference evidence="7" key="1">
    <citation type="journal article" date="2019" name="Int. J. Syst. Evol. Microbiol.">
        <title>The Global Catalogue of Microorganisms (GCM) 10K type strain sequencing project: providing services to taxonomists for standard genome sequencing and annotation.</title>
        <authorList>
            <consortium name="The Broad Institute Genomics Platform"/>
            <consortium name="The Broad Institute Genome Sequencing Center for Infectious Disease"/>
            <person name="Wu L."/>
            <person name="Ma J."/>
        </authorList>
    </citation>
    <scope>NUCLEOTIDE SEQUENCE [LARGE SCALE GENOMIC DNA]</scope>
    <source>
        <strain evidence="7">IBRC-M 10813</strain>
    </source>
</reference>
<dbReference type="PROSITE" id="PS50977">
    <property type="entry name" value="HTH_TETR_2"/>
    <property type="match status" value="1"/>
</dbReference>
<dbReference type="InterPro" id="IPR001647">
    <property type="entry name" value="HTH_TetR"/>
</dbReference>
<accession>A0ABV8JMI1</accession>
<evidence type="ECO:0000256" key="2">
    <source>
        <dbReference type="ARBA" id="ARBA00023125"/>
    </source>
</evidence>
<dbReference type="Gene3D" id="1.10.10.60">
    <property type="entry name" value="Homeodomain-like"/>
    <property type="match status" value="1"/>
</dbReference>
<organism evidence="6 7">
    <name type="scientific">Salinithrix halophila</name>
    <dbReference type="NCBI Taxonomy" id="1485204"/>
    <lineage>
        <taxon>Bacteria</taxon>
        <taxon>Bacillati</taxon>
        <taxon>Bacillota</taxon>
        <taxon>Bacilli</taxon>
        <taxon>Bacillales</taxon>
        <taxon>Thermoactinomycetaceae</taxon>
        <taxon>Salinithrix</taxon>
    </lineage>
</organism>
<dbReference type="InterPro" id="IPR041490">
    <property type="entry name" value="KstR2_TetR_C"/>
</dbReference>
<dbReference type="InterPro" id="IPR009057">
    <property type="entry name" value="Homeodomain-like_sf"/>
</dbReference>
<dbReference type="Pfam" id="PF00440">
    <property type="entry name" value="TetR_N"/>
    <property type="match status" value="1"/>
</dbReference>
<sequence>MGQETVEHLFRAAVKVFAEQGFERAKMDDIAREAGVAKGTIYYHFKGKDELFVALMNDGLEKMMAYVRRRTEVEEDPARQLRGLLEAEVDYLFQNGTFAKLLLTEVWGSKERQIEFRARIRELESIIEEVLERGMNAGRFRRLKGSEAAVAIFGAVSVTVLQEIFRCPEVTGADLAEHRAPLVVETLESLLYQGLLLPTK</sequence>
<comment type="caution">
    <text evidence="6">The sequence shown here is derived from an EMBL/GenBank/DDBJ whole genome shotgun (WGS) entry which is preliminary data.</text>
</comment>
<dbReference type="SUPFAM" id="SSF46689">
    <property type="entry name" value="Homeodomain-like"/>
    <property type="match status" value="1"/>
</dbReference>
<dbReference type="EMBL" id="JBHSAP010000015">
    <property type="protein sequence ID" value="MFC4077204.1"/>
    <property type="molecule type" value="Genomic_DNA"/>
</dbReference>
<dbReference type="Proteomes" id="UP001595843">
    <property type="component" value="Unassembled WGS sequence"/>
</dbReference>
<protein>
    <submittedName>
        <fullName evidence="6">TetR/AcrR family transcriptional regulator</fullName>
    </submittedName>
</protein>
<dbReference type="Pfam" id="PF17932">
    <property type="entry name" value="TetR_C_24"/>
    <property type="match status" value="1"/>
</dbReference>
<gene>
    <name evidence="6" type="ORF">ACFOUO_10380</name>
</gene>
<dbReference type="RefSeq" id="WP_380704901.1">
    <property type="nucleotide sequence ID" value="NZ_JBHSAP010000015.1"/>
</dbReference>
<keyword evidence="1" id="KW-0805">Transcription regulation</keyword>
<evidence type="ECO:0000256" key="1">
    <source>
        <dbReference type="ARBA" id="ARBA00023015"/>
    </source>
</evidence>
<dbReference type="PANTHER" id="PTHR30055">
    <property type="entry name" value="HTH-TYPE TRANSCRIPTIONAL REGULATOR RUTR"/>
    <property type="match status" value="1"/>
</dbReference>
<dbReference type="PRINTS" id="PR00455">
    <property type="entry name" value="HTHTETR"/>
</dbReference>
<keyword evidence="7" id="KW-1185">Reference proteome</keyword>
<keyword evidence="2 4" id="KW-0238">DNA-binding</keyword>
<evidence type="ECO:0000259" key="5">
    <source>
        <dbReference type="PROSITE" id="PS50977"/>
    </source>
</evidence>
<evidence type="ECO:0000313" key="6">
    <source>
        <dbReference type="EMBL" id="MFC4077204.1"/>
    </source>
</evidence>
<dbReference type="InterPro" id="IPR036271">
    <property type="entry name" value="Tet_transcr_reg_TetR-rel_C_sf"/>
</dbReference>
<evidence type="ECO:0000313" key="7">
    <source>
        <dbReference type="Proteomes" id="UP001595843"/>
    </source>
</evidence>
<dbReference type="PANTHER" id="PTHR30055:SF234">
    <property type="entry name" value="HTH-TYPE TRANSCRIPTIONAL REGULATOR BETI"/>
    <property type="match status" value="1"/>
</dbReference>